<sequence>MTSAPARSFGVVNNEPDQQLTRSSIPRDEGVQAFGGYGLQTVDLCRNKRAEAPLLTQPGYGPSGDFRCFFNWVGVRCRFFWHCFHDRETSVLSDCHVAS</sequence>
<gene>
    <name evidence="2" type="ordered locus">Atu3856</name>
</gene>
<name>Q8U972_AGRFC</name>
<dbReference type="EnsemblBacteria" id="AAL44666">
    <property type="protein sequence ID" value="AAL44666"/>
    <property type="gene ID" value="Atu3856"/>
</dbReference>
<evidence type="ECO:0000313" key="3">
    <source>
        <dbReference type="Proteomes" id="UP000000813"/>
    </source>
</evidence>
<evidence type="ECO:0000313" key="2">
    <source>
        <dbReference type="EMBL" id="AAL44666.1"/>
    </source>
</evidence>
<proteinExistence type="predicted"/>
<dbReference type="BioCyc" id="AGRO:ATU3856-MONOMER"/>
<reference evidence="2 3" key="2">
    <citation type="journal article" date="2001" name="Science">
        <title>Genome sequence of the plant pathogen and biotechnology agent Agrobacterium tumefaciens C58.</title>
        <authorList>
            <person name="Goodner B."/>
            <person name="Hinkle G."/>
            <person name="Gattung S."/>
            <person name="Miller N."/>
            <person name="Blanchard M."/>
            <person name="Qurollo B."/>
            <person name="Goldman B.S."/>
            <person name="Cao Y."/>
            <person name="Askenazi M."/>
            <person name="Halling C."/>
            <person name="Mullin L."/>
            <person name="Houmiel K."/>
            <person name="Gordon J."/>
            <person name="Vaudin M."/>
            <person name="Iartchouk O."/>
            <person name="Epp A."/>
            <person name="Liu F."/>
            <person name="Wollam C."/>
            <person name="Allinger M."/>
            <person name="Doughty D."/>
            <person name="Scott C."/>
            <person name="Lappas C."/>
            <person name="Markelz B."/>
            <person name="Flanagan C."/>
            <person name="Crowell C."/>
            <person name="Gurson J."/>
            <person name="Lomo C."/>
            <person name="Sear C."/>
            <person name="Strub G."/>
            <person name="Cielo C."/>
            <person name="Slater S."/>
        </authorList>
    </citation>
    <scope>NUCLEOTIDE SEQUENCE [LARGE SCALE GENOMIC DNA]</scope>
    <source>
        <strain evidence="3">C58 / ATCC 33970</strain>
    </source>
</reference>
<dbReference type="AlphaFoldDB" id="Q8U972"/>
<feature type="region of interest" description="Disordered" evidence="1">
    <location>
        <begin position="1"/>
        <end position="23"/>
    </location>
</feature>
<dbReference type="KEGG" id="atu:Atu3856"/>
<keyword evidence="3" id="KW-1185">Reference proteome</keyword>
<accession>Q8U972</accession>
<reference evidence="2 3" key="1">
    <citation type="journal article" date="2001" name="Science">
        <title>The genome of the natural genetic engineer Agrobacterium tumefaciens C58.</title>
        <authorList>
            <person name="Wood D.W."/>
            <person name="Setubal J.C."/>
            <person name="Kaul R."/>
            <person name="Monks D.E."/>
            <person name="Kitajima J.P."/>
            <person name="Okura V.K."/>
            <person name="Zhou Y."/>
            <person name="Chen L."/>
            <person name="Wood G.E."/>
            <person name="Almeida N.F.Jr."/>
            <person name="Woo L."/>
            <person name="Chen Y."/>
            <person name="Paulsen I.T."/>
            <person name="Eisen J.A."/>
            <person name="Karp P.D."/>
            <person name="Bovee D.Sr."/>
            <person name="Chapman P."/>
            <person name="Clendenning J."/>
            <person name="Deatherage G."/>
            <person name="Gillet W."/>
            <person name="Grant C."/>
            <person name="Kutyavin T."/>
            <person name="Levy R."/>
            <person name="Li M.J."/>
            <person name="McClelland E."/>
            <person name="Palmieri A."/>
            <person name="Raymond C."/>
            <person name="Rouse G."/>
            <person name="Saenphimmachak C."/>
            <person name="Wu Z."/>
            <person name="Romero P."/>
            <person name="Gordon D."/>
            <person name="Zhang S."/>
            <person name="Yoo H."/>
            <person name="Tao Y."/>
            <person name="Biddle P."/>
            <person name="Jung M."/>
            <person name="Krespan W."/>
            <person name="Perry M."/>
            <person name="Gordon-Kamm B."/>
            <person name="Liao L."/>
            <person name="Kim S."/>
            <person name="Hendrick C."/>
            <person name="Zhao Z.Y."/>
            <person name="Dolan M."/>
            <person name="Chumley F."/>
            <person name="Tingey S.V."/>
            <person name="Tomb J.F."/>
            <person name="Gordon M.P."/>
            <person name="Olson M.V."/>
            <person name="Nester E.W."/>
        </authorList>
    </citation>
    <scope>NUCLEOTIDE SEQUENCE [LARGE SCALE GENOMIC DNA]</scope>
    <source>
        <strain evidence="3">C58 / ATCC 33970</strain>
    </source>
</reference>
<organism evidence="2 3">
    <name type="scientific">Agrobacterium fabrum (strain C58 / ATCC 33970)</name>
    <name type="common">Agrobacterium tumefaciens (strain C58)</name>
    <dbReference type="NCBI Taxonomy" id="176299"/>
    <lineage>
        <taxon>Bacteria</taxon>
        <taxon>Pseudomonadati</taxon>
        <taxon>Pseudomonadota</taxon>
        <taxon>Alphaproteobacteria</taxon>
        <taxon>Hyphomicrobiales</taxon>
        <taxon>Rhizobiaceae</taxon>
        <taxon>Rhizobium/Agrobacterium group</taxon>
        <taxon>Agrobacterium</taxon>
        <taxon>Agrobacterium tumefaciens complex</taxon>
    </lineage>
</organism>
<dbReference type="HOGENOM" id="CLU_2314166_0_0_5"/>
<evidence type="ECO:0000256" key="1">
    <source>
        <dbReference type="SAM" id="MobiDB-lite"/>
    </source>
</evidence>
<protein>
    <submittedName>
        <fullName evidence="2">Uncharacterized protein</fullName>
    </submittedName>
</protein>
<dbReference type="EMBL" id="AE007870">
    <property type="protein sequence ID" value="AAL44666.1"/>
    <property type="molecule type" value="Genomic_DNA"/>
</dbReference>
<dbReference type="PIR" id="AD3031">
    <property type="entry name" value="AD3031"/>
</dbReference>
<dbReference type="Proteomes" id="UP000000813">
    <property type="component" value="Chromosome linear"/>
</dbReference>